<proteinExistence type="predicted"/>
<organism evidence="1 2">
    <name type="scientific">Lysobacter capsici AZ78</name>
    <dbReference type="NCBI Taxonomy" id="1444315"/>
    <lineage>
        <taxon>Bacteria</taxon>
        <taxon>Pseudomonadati</taxon>
        <taxon>Pseudomonadota</taxon>
        <taxon>Gammaproteobacteria</taxon>
        <taxon>Lysobacterales</taxon>
        <taxon>Lysobacteraceae</taxon>
        <taxon>Lysobacter</taxon>
    </lineage>
</organism>
<evidence type="ECO:0000313" key="1">
    <source>
        <dbReference type="EMBL" id="KWS06410.1"/>
    </source>
</evidence>
<dbReference type="Proteomes" id="UP000023435">
    <property type="component" value="Unassembled WGS sequence"/>
</dbReference>
<name>A0A120AHN1_9GAMM</name>
<comment type="caution">
    <text evidence="1">The sequence shown here is derived from an EMBL/GenBank/DDBJ whole genome shotgun (WGS) entry which is preliminary data.</text>
</comment>
<dbReference type="AlphaFoldDB" id="A0A120AHN1"/>
<gene>
    <name evidence="1" type="ORF">AZ78_3966</name>
</gene>
<sequence>MLLIFYYWVISPRLHFKITAEGLVSQQREDPGSVRWADIRSACLYREGGDYDWVLRTASGLFLIDEVTESSLRSRLLKAMSEHLPGFCADSARGAIKARLDYWSWQRPSQCDCGPDVAVDAAAELIRR</sequence>
<accession>A0A120AHN1</accession>
<keyword evidence="2" id="KW-1185">Reference proteome</keyword>
<protein>
    <submittedName>
        <fullName evidence="1">Uncharacterized protein</fullName>
    </submittedName>
</protein>
<dbReference type="EMBL" id="JAJA02000001">
    <property type="protein sequence ID" value="KWS06410.1"/>
    <property type="molecule type" value="Genomic_DNA"/>
</dbReference>
<evidence type="ECO:0000313" key="2">
    <source>
        <dbReference type="Proteomes" id="UP000023435"/>
    </source>
</evidence>
<reference evidence="1 2" key="1">
    <citation type="journal article" date="2014" name="Genome Announc.">
        <title>Draft Genome Sequence of Lysobacter capsici AZ78, a Bacterium Antagonistic to Plant-Pathogenic Oomycetes.</title>
        <authorList>
            <person name="Puopolo G."/>
            <person name="Sonego P."/>
            <person name="Engelen K."/>
            <person name="Pertot I."/>
        </authorList>
    </citation>
    <scope>NUCLEOTIDE SEQUENCE [LARGE SCALE GENOMIC DNA]</scope>
    <source>
        <strain evidence="1 2">AZ78</strain>
    </source>
</reference>